<dbReference type="EMBL" id="MN739618">
    <property type="protein sequence ID" value="QHT16227.1"/>
    <property type="molecule type" value="Genomic_DNA"/>
</dbReference>
<sequence>MYITKIISYVIINIFFVKCKFQMRIMHTAILNFLPQLKQHHLVLLSKNDGVYSIDFTPAEDRSRPNILLNLLLGKDVKGEIRLRYIKNANIKEDKKIMTIWEKPFTEMESRTLSNSIYKSINDSEIKELIDKLLLWEIKNNQTMNLYKRNCQHFSGYAKKLVPTDLYLEK</sequence>
<evidence type="ECO:0000313" key="1">
    <source>
        <dbReference type="EMBL" id="QHT16227.1"/>
    </source>
</evidence>
<dbReference type="AlphaFoldDB" id="A0A6C0DI51"/>
<reference evidence="1" key="1">
    <citation type="journal article" date="2020" name="Nature">
        <title>Giant virus diversity and host interactions through global metagenomics.</title>
        <authorList>
            <person name="Schulz F."/>
            <person name="Roux S."/>
            <person name="Paez-Espino D."/>
            <person name="Jungbluth S."/>
            <person name="Walsh D.A."/>
            <person name="Denef V.J."/>
            <person name="McMahon K.D."/>
            <person name="Konstantinidis K.T."/>
            <person name="Eloe-Fadrosh E.A."/>
            <person name="Kyrpides N.C."/>
            <person name="Woyke T."/>
        </authorList>
    </citation>
    <scope>NUCLEOTIDE SEQUENCE</scope>
    <source>
        <strain evidence="1">GVMAG-M-3300023174-182</strain>
    </source>
</reference>
<proteinExistence type="predicted"/>
<organism evidence="1">
    <name type="scientific">viral metagenome</name>
    <dbReference type="NCBI Taxonomy" id="1070528"/>
    <lineage>
        <taxon>unclassified sequences</taxon>
        <taxon>metagenomes</taxon>
        <taxon>organismal metagenomes</taxon>
    </lineage>
</organism>
<name>A0A6C0DI51_9ZZZZ</name>
<protein>
    <submittedName>
        <fullName evidence="1">Uncharacterized protein</fullName>
    </submittedName>
</protein>
<accession>A0A6C0DI51</accession>